<dbReference type="SUPFAM" id="SSF53822">
    <property type="entry name" value="Periplasmic binding protein-like I"/>
    <property type="match status" value="1"/>
</dbReference>
<reference evidence="8" key="1">
    <citation type="submission" date="2022-12" db="EMBL/GenBank/DDBJ databases">
        <title>Chromosome-Level Genome Assembly of Japanese Cedar (Cryptomeriajaponica D. Don).</title>
        <authorList>
            <person name="Fujino T."/>
            <person name="Yamaguchi K."/>
            <person name="Yokoyama T."/>
            <person name="Hamanaka T."/>
            <person name="Harazono Y."/>
            <person name="Kamada H."/>
            <person name="Kobayashi W."/>
            <person name="Ujino-Ihara T."/>
            <person name="Uchiyama K."/>
            <person name="Matsumoto A."/>
            <person name="Izuno A."/>
            <person name="Tsumura Y."/>
            <person name="Toyoda A."/>
            <person name="Shigenobu S."/>
            <person name="Moriguchi Y."/>
            <person name="Ueno S."/>
            <person name="Kasahara M."/>
        </authorList>
    </citation>
    <scope>NUCLEOTIDE SEQUENCE</scope>
</reference>
<dbReference type="Pfam" id="PF01094">
    <property type="entry name" value="ANF_receptor"/>
    <property type="match status" value="1"/>
</dbReference>
<dbReference type="GO" id="GO:0007186">
    <property type="term" value="P:G protein-coupled receptor signaling pathway"/>
    <property type="evidence" value="ECO:0007669"/>
    <property type="project" value="InterPro"/>
</dbReference>
<evidence type="ECO:0000259" key="7">
    <source>
        <dbReference type="Pfam" id="PF01094"/>
    </source>
</evidence>
<feature type="domain" description="Receptor ligand binding region" evidence="7">
    <location>
        <begin position="1"/>
        <end position="131"/>
    </location>
</feature>
<keyword evidence="4" id="KW-0472">Membrane</keyword>
<dbReference type="InterPro" id="IPR028082">
    <property type="entry name" value="Peripla_BP_I"/>
</dbReference>
<name>A0AAD3NUC2_CRYJA</name>
<dbReference type="Proteomes" id="UP001234787">
    <property type="component" value="Unassembled WGS sequence"/>
</dbReference>
<evidence type="ECO:0000256" key="4">
    <source>
        <dbReference type="ARBA" id="ARBA00023136"/>
    </source>
</evidence>
<evidence type="ECO:0000256" key="5">
    <source>
        <dbReference type="ARBA" id="ARBA00023180"/>
    </source>
</evidence>
<sequence>MNAFRERAQEVGICFATLESMPPNADDAKFDELIEAIQKHPNARVVLCMCEGRTVGKLFSGFKRRNIANEYLVVGSDGWSDRFDVVERQEEFALGGISIRIHSAYVNDFDDYYFNLSPLTNHRNPWFAEFWETRFQCNLEPTANNATPHSSTSTPIGRPTSSNQQQQQQRPFVRPPGAKVYNRTCTGRYSIRLRALASARFSCVLDKISINLPSTTRQAVVEGKMMGLV</sequence>
<dbReference type="EMBL" id="BSEH01000652">
    <property type="protein sequence ID" value="GLJ59010.1"/>
    <property type="molecule type" value="Genomic_DNA"/>
</dbReference>
<dbReference type="InterPro" id="IPR001828">
    <property type="entry name" value="ANF_lig-bd_rcpt"/>
</dbReference>
<dbReference type="Gene3D" id="3.40.50.2300">
    <property type="match status" value="2"/>
</dbReference>
<keyword evidence="5" id="KW-0325">Glycoprotein</keyword>
<feature type="region of interest" description="Disordered" evidence="6">
    <location>
        <begin position="142"/>
        <end position="179"/>
    </location>
</feature>
<evidence type="ECO:0000313" key="9">
    <source>
        <dbReference type="Proteomes" id="UP001234787"/>
    </source>
</evidence>
<feature type="compositionally biased region" description="Polar residues" evidence="6">
    <location>
        <begin position="142"/>
        <end position="163"/>
    </location>
</feature>
<dbReference type="PANTHER" id="PTHR24060">
    <property type="entry name" value="METABOTROPIC GLUTAMATE RECEPTOR"/>
    <property type="match status" value="1"/>
</dbReference>
<proteinExistence type="predicted"/>
<evidence type="ECO:0000256" key="2">
    <source>
        <dbReference type="ARBA" id="ARBA00022692"/>
    </source>
</evidence>
<dbReference type="AlphaFoldDB" id="A0AAD3NUC2"/>
<organism evidence="8 9">
    <name type="scientific">Cryptomeria japonica</name>
    <name type="common">Japanese cedar</name>
    <name type="synonym">Cupressus japonica</name>
    <dbReference type="NCBI Taxonomy" id="3369"/>
    <lineage>
        <taxon>Eukaryota</taxon>
        <taxon>Viridiplantae</taxon>
        <taxon>Streptophyta</taxon>
        <taxon>Embryophyta</taxon>
        <taxon>Tracheophyta</taxon>
        <taxon>Spermatophyta</taxon>
        <taxon>Pinopsida</taxon>
        <taxon>Pinidae</taxon>
        <taxon>Conifers II</taxon>
        <taxon>Cupressales</taxon>
        <taxon>Cupressaceae</taxon>
        <taxon>Cryptomeria</taxon>
    </lineage>
</organism>
<accession>A0AAD3NUC2</accession>
<evidence type="ECO:0000256" key="3">
    <source>
        <dbReference type="ARBA" id="ARBA00022989"/>
    </source>
</evidence>
<comment type="subcellular location">
    <subcellularLocation>
        <location evidence="1">Membrane</location>
    </subcellularLocation>
</comment>
<keyword evidence="3" id="KW-1133">Transmembrane helix</keyword>
<keyword evidence="9" id="KW-1185">Reference proteome</keyword>
<keyword evidence="2" id="KW-0812">Transmembrane</keyword>
<dbReference type="InterPro" id="IPR000162">
    <property type="entry name" value="GPCR_3_mtglu_rcpt"/>
</dbReference>
<comment type="caution">
    <text evidence="8">The sequence shown here is derived from an EMBL/GenBank/DDBJ whole genome shotgun (WGS) entry which is preliminary data.</text>
</comment>
<evidence type="ECO:0000256" key="1">
    <source>
        <dbReference type="ARBA" id="ARBA00004370"/>
    </source>
</evidence>
<evidence type="ECO:0000313" key="8">
    <source>
        <dbReference type="EMBL" id="GLJ59010.1"/>
    </source>
</evidence>
<gene>
    <name evidence="8" type="ORF">SUGI_1488370</name>
</gene>
<evidence type="ECO:0000256" key="6">
    <source>
        <dbReference type="SAM" id="MobiDB-lite"/>
    </source>
</evidence>
<dbReference type="PRINTS" id="PR00593">
    <property type="entry name" value="MTABOTROPICR"/>
</dbReference>
<protein>
    <recommendedName>
        <fullName evidence="7">Receptor ligand binding region domain-containing protein</fullName>
    </recommendedName>
</protein>
<dbReference type="GO" id="GO:0016020">
    <property type="term" value="C:membrane"/>
    <property type="evidence" value="ECO:0007669"/>
    <property type="project" value="UniProtKB-SubCell"/>
</dbReference>
<dbReference type="InterPro" id="IPR050726">
    <property type="entry name" value="mGluR"/>
</dbReference>